<keyword evidence="3" id="KW-1185">Reference proteome</keyword>
<dbReference type="SUPFAM" id="SSF56672">
    <property type="entry name" value="DNA/RNA polymerases"/>
    <property type="match status" value="1"/>
</dbReference>
<evidence type="ECO:0000313" key="3">
    <source>
        <dbReference type="Proteomes" id="UP000230750"/>
    </source>
</evidence>
<dbReference type="InterPro" id="IPR053134">
    <property type="entry name" value="RNA-dir_DNA_polymerase"/>
</dbReference>
<name>A0A2G8JC48_STIJA</name>
<gene>
    <name evidence="2" type="ORF">BSL78_29858</name>
</gene>
<reference evidence="2 3" key="1">
    <citation type="journal article" date="2017" name="PLoS Biol.">
        <title>The sea cucumber genome provides insights into morphological evolution and visceral regeneration.</title>
        <authorList>
            <person name="Zhang X."/>
            <person name="Sun L."/>
            <person name="Yuan J."/>
            <person name="Sun Y."/>
            <person name="Gao Y."/>
            <person name="Zhang L."/>
            <person name="Li S."/>
            <person name="Dai H."/>
            <person name="Hamel J.F."/>
            <person name="Liu C."/>
            <person name="Yu Y."/>
            <person name="Liu S."/>
            <person name="Lin W."/>
            <person name="Guo K."/>
            <person name="Jin S."/>
            <person name="Xu P."/>
            <person name="Storey K.B."/>
            <person name="Huan P."/>
            <person name="Zhang T."/>
            <person name="Zhou Y."/>
            <person name="Zhang J."/>
            <person name="Lin C."/>
            <person name="Li X."/>
            <person name="Xing L."/>
            <person name="Huo D."/>
            <person name="Sun M."/>
            <person name="Wang L."/>
            <person name="Mercier A."/>
            <person name="Li F."/>
            <person name="Yang H."/>
            <person name="Xiang J."/>
        </authorList>
    </citation>
    <scope>NUCLEOTIDE SEQUENCE [LARGE SCALE GENOMIC DNA]</scope>
    <source>
        <strain evidence="2">Shaxun</strain>
        <tissue evidence="2">Muscle</tissue>
    </source>
</reference>
<evidence type="ECO:0000259" key="1">
    <source>
        <dbReference type="Pfam" id="PF00078"/>
    </source>
</evidence>
<evidence type="ECO:0000313" key="2">
    <source>
        <dbReference type="EMBL" id="PIK33328.1"/>
    </source>
</evidence>
<dbReference type="Gene3D" id="3.30.70.270">
    <property type="match status" value="1"/>
</dbReference>
<sequence length="170" mass="19199">MEINWKMQVMKFQAGGEKVVLRGEPGLCTSAASLKSLWKTVQRCEEGVLIEFGVIQSERSPEIRKDDPKLQELLMRYTVVFEEPRGLPPSRGRKHAIILKEGTGTVKALNKVTTPDSYPIPMIDQLLDELSGAQLFSKIDLRSGYHHIRVRAEDIPKTAFRTMTDTMNSV</sequence>
<dbReference type="InterPro" id="IPR043128">
    <property type="entry name" value="Rev_trsase/Diguanyl_cyclase"/>
</dbReference>
<organism evidence="2 3">
    <name type="scientific">Stichopus japonicus</name>
    <name type="common">Sea cucumber</name>
    <dbReference type="NCBI Taxonomy" id="307972"/>
    <lineage>
        <taxon>Eukaryota</taxon>
        <taxon>Metazoa</taxon>
        <taxon>Echinodermata</taxon>
        <taxon>Eleutherozoa</taxon>
        <taxon>Echinozoa</taxon>
        <taxon>Holothuroidea</taxon>
        <taxon>Aspidochirotacea</taxon>
        <taxon>Aspidochirotida</taxon>
        <taxon>Stichopodidae</taxon>
        <taxon>Apostichopus</taxon>
    </lineage>
</organism>
<dbReference type="AlphaFoldDB" id="A0A2G8JC48"/>
<dbReference type="Pfam" id="PF00078">
    <property type="entry name" value="RVT_1"/>
    <property type="match status" value="1"/>
</dbReference>
<comment type="caution">
    <text evidence="2">The sequence shown here is derived from an EMBL/GenBank/DDBJ whole genome shotgun (WGS) entry which is preliminary data.</text>
</comment>
<dbReference type="InterPro" id="IPR000477">
    <property type="entry name" value="RT_dom"/>
</dbReference>
<proteinExistence type="predicted"/>
<protein>
    <recommendedName>
        <fullName evidence="1">Reverse transcriptase domain-containing protein</fullName>
    </recommendedName>
</protein>
<dbReference type="Proteomes" id="UP000230750">
    <property type="component" value="Unassembled WGS sequence"/>
</dbReference>
<feature type="domain" description="Reverse transcriptase" evidence="1">
    <location>
        <begin position="106"/>
        <end position="165"/>
    </location>
</feature>
<accession>A0A2G8JC48</accession>
<dbReference type="Gene3D" id="3.10.10.10">
    <property type="entry name" value="HIV Type 1 Reverse Transcriptase, subunit A, domain 1"/>
    <property type="match status" value="1"/>
</dbReference>
<dbReference type="OrthoDB" id="3863715at2759"/>
<dbReference type="PANTHER" id="PTHR24559:SF450">
    <property type="entry name" value="RNA-DIRECTED DNA POLYMERASE HOMOLOG"/>
    <property type="match status" value="1"/>
</dbReference>
<dbReference type="PANTHER" id="PTHR24559">
    <property type="entry name" value="TRANSPOSON TY3-I GAG-POL POLYPROTEIN"/>
    <property type="match status" value="1"/>
</dbReference>
<dbReference type="InterPro" id="IPR043502">
    <property type="entry name" value="DNA/RNA_pol_sf"/>
</dbReference>
<dbReference type="STRING" id="307972.A0A2G8JC48"/>
<dbReference type="EMBL" id="MRZV01002619">
    <property type="protein sequence ID" value="PIK33328.1"/>
    <property type="molecule type" value="Genomic_DNA"/>
</dbReference>